<name>A0AA38YWP4_VITRO</name>
<evidence type="ECO:0000256" key="6">
    <source>
        <dbReference type="ARBA" id="ARBA00022840"/>
    </source>
</evidence>
<dbReference type="Proteomes" id="UP001168098">
    <property type="component" value="Unassembled WGS sequence"/>
</dbReference>
<evidence type="ECO:0000256" key="7">
    <source>
        <dbReference type="SAM" id="Phobius"/>
    </source>
</evidence>
<keyword evidence="7" id="KW-0472">Membrane</keyword>
<accession>A0AA38YWP4</accession>
<protein>
    <recommendedName>
        <fullName evidence="2">1-phosphatidylinositol 4-kinase</fullName>
        <ecNumber evidence="2">2.7.1.67</ecNumber>
    </recommendedName>
</protein>
<reference evidence="8 9" key="1">
    <citation type="journal article" date="2023" name="BMC Biotechnol.">
        <title>Vitis rotundifolia cv Carlos genome sequencing.</title>
        <authorList>
            <person name="Huff M."/>
            <person name="Hulse-Kemp A."/>
            <person name="Scheffler B."/>
            <person name="Youngblood R."/>
            <person name="Simpson S."/>
            <person name="Babiker E."/>
            <person name="Staton M."/>
        </authorList>
    </citation>
    <scope>NUCLEOTIDE SEQUENCE [LARGE SCALE GENOMIC DNA]</scope>
    <source>
        <tissue evidence="8">Leaf</tissue>
    </source>
</reference>
<evidence type="ECO:0000313" key="9">
    <source>
        <dbReference type="Proteomes" id="UP001168098"/>
    </source>
</evidence>
<evidence type="ECO:0000313" key="8">
    <source>
        <dbReference type="EMBL" id="KAJ9678090.1"/>
    </source>
</evidence>
<keyword evidence="7" id="KW-1133">Transmembrane helix</keyword>
<evidence type="ECO:0000256" key="1">
    <source>
        <dbReference type="ARBA" id="ARBA00008941"/>
    </source>
</evidence>
<sequence>MKPHLQRFQHCGIENGFNEIPWLGGFNRVNDSDPYLETVGVVGSHLTKFRAESHDAADKNAWGSIDQRVIKLENLQRQVGRYCSKTGARKLMHERLSDDCMSWKIKPEISERLGSLILKLALNVDGLNNSVEALLEKDEMSVAFHKLIIMEKCHGSWQIRLIAGLFSHCGKADEPSLSSIQHCSFRQTFYLLWRLHHVLVLPTCIATLFAIWIHWPQASISFSEAEFEYMKNLDPVRDSEMLLIYPNIKIRPTFNQPCHAPSIWDAEETCDAFSFQKNPVFHQGLPDVECLLDNPVHRDPTDDNPFDPYMLDDLILSESLGGLKSLMVTVWMHFKIAPPSAWTRKDLHQQLKLEKQSHLQILKLAVDGSDGLKYDGGDSKRNGHGTSYSGGNGNLENHGAYGVYEFGK</sequence>
<dbReference type="PANTHER" id="PTHR45800:SF11">
    <property type="entry name" value="PHOSPHATIDYLINOSITOL 3-KINASE-RELATED PROTEIN KINASE"/>
    <property type="match status" value="1"/>
</dbReference>
<evidence type="ECO:0000256" key="5">
    <source>
        <dbReference type="ARBA" id="ARBA00022777"/>
    </source>
</evidence>
<keyword evidence="7" id="KW-0812">Transmembrane</keyword>
<evidence type="ECO:0000256" key="2">
    <source>
        <dbReference type="ARBA" id="ARBA00012169"/>
    </source>
</evidence>
<keyword evidence="3" id="KW-0808">Transferase</keyword>
<evidence type="ECO:0000256" key="4">
    <source>
        <dbReference type="ARBA" id="ARBA00022741"/>
    </source>
</evidence>
<proteinExistence type="inferred from homology"/>
<keyword evidence="4" id="KW-0547">Nucleotide-binding</keyword>
<gene>
    <name evidence="8" type="ORF">PVL29_022853</name>
</gene>
<comment type="similarity">
    <text evidence="1">Belongs to the PI3/PI4-kinase family. Type II PI4K subfamily.</text>
</comment>
<organism evidence="8 9">
    <name type="scientific">Vitis rotundifolia</name>
    <name type="common">Muscadine grape</name>
    <dbReference type="NCBI Taxonomy" id="103349"/>
    <lineage>
        <taxon>Eukaryota</taxon>
        <taxon>Viridiplantae</taxon>
        <taxon>Streptophyta</taxon>
        <taxon>Embryophyta</taxon>
        <taxon>Tracheophyta</taxon>
        <taxon>Spermatophyta</taxon>
        <taxon>Magnoliopsida</taxon>
        <taxon>eudicotyledons</taxon>
        <taxon>Gunneridae</taxon>
        <taxon>Pentapetalae</taxon>
        <taxon>rosids</taxon>
        <taxon>Vitales</taxon>
        <taxon>Vitaceae</taxon>
        <taxon>Viteae</taxon>
        <taxon>Vitis</taxon>
    </lineage>
</organism>
<dbReference type="GO" id="GO:0004430">
    <property type="term" value="F:1-phosphatidylinositol 4-kinase activity"/>
    <property type="evidence" value="ECO:0007669"/>
    <property type="project" value="UniProtKB-EC"/>
</dbReference>
<evidence type="ECO:0000256" key="3">
    <source>
        <dbReference type="ARBA" id="ARBA00022679"/>
    </source>
</evidence>
<feature type="transmembrane region" description="Helical" evidence="7">
    <location>
        <begin position="195"/>
        <end position="215"/>
    </location>
</feature>
<dbReference type="GO" id="GO:0005524">
    <property type="term" value="F:ATP binding"/>
    <property type="evidence" value="ECO:0007669"/>
    <property type="project" value="UniProtKB-KW"/>
</dbReference>
<dbReference type="AlphaFoldDB" id="A0AA38YWP4"/>
<keyword evidence="6" id="KW-0067">ATP-binding</keyword>
<comment type="caution">
    <text evidence="8">The sequence shown here is derived from an EMBL/GenBank/DDBJ whole genome shotgun (WGS) entry which is preliminary data.</text>
</comment>
<dbReference type="PANTHER" id="PTHR45800">
    <property type="entry name" value="PHOSPHATIDYLINOSITOL 4-KINASE GAMMA"/>
    <property type="match status" value="1"/>
</dbReference>
<dbReference type="InterPro" id="IPR044571">
    <property type="entry name" value="P4KG1-8"/>
</dbReference>
<dbReference type="EC" id="2.7.1.67" evidence="2"/>
<dbReference type="EMBL" id="JARBHA010000017">
    <property type="protein sequence ID" value="KAJ9678090.1"/>
    <property type="molecule type" value="Genomic_DNA"/>
</dbReference>
<keyword evidence="5" id="KW-0418">Kinase</keyword>
<keyword evidence="9" id="KW-1185">Reference proteome</keyword>